<feature type="region of interest" description="Disordered" evidence="1">
    <location>
        <begin position="1"/>
        <end position="40"/>
    </location>
</feature>
<feature type="compositionally biased region" description="Gly residues" evidence="1">
    <location>
        <begin position="1"/>
        <end position="16"/>
    </location>
</feature>
<reference evidence="2 3" key="1">
    <citation type="submission" date="2014-08" db="EMBL/GenBank/DDBJ databases">
        <authorList>
            <person name="Bunnell A."/>
            <person name="Chain P.S."/>
            <person name="Chertkov O."/>
            <person name="Currie B.J."/>
            <person name="Daligault H.E."/>
            <person name="Davenport K.W."/>
            <person name="Davis C."/>
            <person name="Gleasner C.D."/>
            <person name="Johnson S.L."/>
            <person name="Kaestli M."/>
            <person name="Koren S."/>
            <person name="Kunde Y.A."/>
            <person name="Mayo M."/>
            <person name="McMurry K.K."/>
            <person name="Price E.P."/>
            <person name="Reitenga K.G."/>
            <person name="Robison R."/>
            <person name="Rosovitz M.J."/>
            <person name="Sarovich D.S."/>
            <person name="Teshima H."/>
        </authorList>
    </citation>
    <scope>NUCLEOTIDE SEQUENCE [LARGE SCALE GENOMIC DNA]</scope>
    <source>
        <strain evidence="2 3">MSHR44</strain>
    </source>
</reference>
<gene>
    <name evidence="2" type="ORF">Y036_4715</name>
</gene>
<name>A0AA40JEB6_BURPE</name>
<protein>
    <submittedName>
        <fullName evidence="2">Insertion element domain protein</fullName>
    </submittedName>
</protein>
<organism evidence="2 3">
    <name type="scientific">Burkholderia pseudomallei</name>
    <name type="common">Pseudomonas pseudomallei</name>
    <dbReference type="NCBI Taxonomy" id="28450"/>
    <lineage>
        <taxon>Bacteria</taxon>
        <taxon>Pseudomonadati</taxon>
        <taxon>Pseudomonadota</taxon>
        <taxon>Betaproteobacteria</taxon>
        <taxon>Burkholderiales</taxon>
        <taxon>Burkholderiaceae</taxon>
        <taxon>Burkholderia</taxon>
        <taxon>pseudomallei group</taxon>
    </lineage>
</organism>
<evidence type="ECO:0000256" key="1">
    <source>
        <dbReference type="SAM" id="MobiDB-lite"/>
    </source>
</evidence>
<dbReference type="AlphaFoldDB" id="A0AA40JEB6"/>
<proteinExistence type="predicted"/>
<dbReference type="Proteomes" id="UP000030475">
    <property type="component" value="Unassembled WGS sequence"/>
</dbReference>
<dbReference type="EMBL" id="JQIM01000009">
    <property type="protein sequence ID" value="KGX10738.1"/>
    <property type="molecule type" value="Genomic_DNA"/>
</dbReference>
<evidence type="ECO:0000313" key="3">
    <source>
        <dbReference type="Proteomes" id="UP000030475"/>
    </source>
</evidence>
<sequence length="266" mass="28222">MSGRGEGFLGGFGQASGSGPDADSRHAGQDRPKRVSKHQPLNFGSDFVTLLAQGGKLLGQTRHDDGGGLRAGHDHGLLVQHLNDFGRPVLAQARCELGQAVGERLFIGSSQCARGRVALKQIEHRRMVEARSENAFERRMDLSKQAANAVAGLRDLSGEVVIEAAEHGEFGELLVGQSKRAQRMWHRAGGFSNDCGVAGIGLGFAGMQISDAAHGQSGQIGDEYAFSAGDGYRKRTDGGRLIDDEQQSTVSLEFGDEGAQLDLVVG</sequence>
<accession>A0AA40JEB6</accession>
<comment type="caution">
    <text evidence="2">The sequence shown here is derived from an EMBL/GenBank/DDBJ whole genome shotgun (WGS) entry which is preliminary data.</text>
</comment>
<evidence type="ECO:0000313" key="2">
    <source>
        <dbReference type="EMBL" id="KGX10738.1"/>
    </source>
</evidence>
<feature type="compositionally biased region" description="Basic and acidic residues" evidence="1">
    <location>
        <begin position="22"/>
        <end position="33"/>
    </location>
</feature>